<comment type="caution">
    <text evidence="2">The sequence shown here is derived from an EMBL/GenBank/DDBJ whole genome shotgun (WGS) entry which is preliminary data.</text>
</comment>
<name>A0A8J4TVV2_CLAMG</name>
<proteinExistence type="predicted"/>
<gene>
    <name evidence="2" type="ORF">DAT39_005461</name>
</gene>
<dbReference type="EMBL" id="QNUK01000051">
    <property type="protein sequence ID" value="KAF5904841.1"/>
    <property type="molecule type" value="Genomic_DNA"/>
</dbReference>
<sequence>MFVLCCSSGGNEKQSERDQREEWSSLPRVPCSYPFCLGTQLQTSGHSQDGVGSLGPRTPEAMSLSVGVSNL</sequence>
<dbReference type="Proteomes" id="UP000727407">
    <property type="component" value="Unassembled WGS sequence"/>
</dbReference>
<reference evidence="2" key="1">
    <citation type="submission" date="2020-07" db="EMBL/GenBank/DDBJ databases">
        <title>Clarias magur genome sequencing, assembly and annotation.</title>
        <authorList>
            <person name="Kushwaha B."/>
            <person name="Kumar R."/>
            <person name="Das P."/>
            <person name="Joshi C.G."/>
            <person name="Kumar D."/>
            <person name="Nagpure N.S."/>
            <person name="Pandey M."/>
            <person name="Agarwal S."/>
            <person name="Srivastava S."/>
            <person name="Singh M."/>
            <person name="Sahoo L."/>
            <person name="Jayasankar P."/>
            <person name="Meher P.K."/>
            <person name="Koringa P.G."/>
            <person name="Iquebal M.A."/>
            <person name="Das S.P."/>
            <person name="Bit A."/>
            <person name="Patnaik S."/>
            <person name="Patel N."/>
            <person name="Shah T.M."/>
            <person name="Hinsu A."/>
            <person name="Jena J.K."/>
        </authorList>
    </citation>
    <scope>NUCLEOTIDE SEQUENCE</scope>
    <source>
        <strain evidence="2">CIFAMagur01</strain>
        <tissue evidence="2">Testis</tissue>
    </source>
</reference>
<keyword evidence="3" id="KW-1185">Reference proteome</keyword>
<evidence type="ECO:0000256" key="1">
    <source>
        <dbReference type="SAM" id="MobiDB-lite"/>
    </source>
</evidence>
<protein>
    <submittedName>
        <fullName evidence="2">Uncharacterized protein</fullName>
    </submittedName>
</protein>
<evidence type="ECO:0000313" key="3">
    <source>
        <dbReference type="Proteomes" id="UP000727407"/>
    </source>
</evidence>
<feature type="region of interest" description="Disordered" evidence="1">
    <location>
        <begin position="1"/>
        <end position="23"/>
    </location>
</feature>
<accession>A0A8J4TVV2</accession>
<evidence type="ECO:0000313" key="2">
    <source>
        <dbReference type="EMBL" id="KAF5904841.1"/>
    </source>
</evidence>
<feature type="compositionally biased region" description="Basic and acidic residues" evidence="1">
    <location>
        <begin position="13"/>
        <end position="23"/>
    </location>
</feature>
<dbReference type="AlphaFoldDB" id="A0A8J4TVV2"/>
<feature type="region of interest" description="Disordered" evidence="1">
    <location>
        <begin position="43"/>
        <end position="71"/>
    </location>
</feature>
<organism evidence="2 3">
    <name type="scientific">Clarias magur</name>
    <name type="common">Asian catfish</name>
    <name type="synonym">Macropteronotus magur</name>
    <dbReference type="NCBI Taxonomy" id="1594786"/>
    <lineage>
        <taxon>Eukaryota</taxon>
        <taxon>Metazoa</taxon>
        <taxon>Chordata</taxon>
        <taxon>Craniata</taxon>
        <taxon>Vertebrata</taxon>
        <taxon>Euteleostomi</taxon>
        <taxon>Actinopterygii</taxon>
        <taxon>Neopterygii</taxon>
        <taxon>Teleostei</taxon>
        <taxon>Ostariophysi</taxon>
        <taxon>Siluriformes</taxon>
        <taxon>Clariidae</taxon>
        <taxon>Clarias</taxon>
    </lineage>
</organism>